<dbReference type="EMBL" id="CP039350">
    <property type="protein sequence ID" value="QCD98111.1"/>
    <property type="molecule type" value="Genomic_DNA"/>
</dbReference>
<reference evidence="5 6" key="1">
    <citation type="submission" date="2019-04" db="EMBL/GenBank/DDBJ databases">
        <title>An improved genome assembly and genetic linkage map for asparagus bean, Vigna unguiculata ssp. sesquipedialis.</title>
        <authorList>
            <person name="Xia Q."/>
            <person name="Zhang R."/>
            <person name="Dong Y."/>
        </authorList>
    </citation>
    <scope>NUCLEOTIDE SEQUENCE [LARGE SCALE GENOMIC DNA]</scope>
    <source>
        <tissue evidence="5">Leaf</tissue>
    </source>
</reference>
<feature type="region of interest" description="Disordered" evidence="3">
    <location>
        <begin position="1"/>
        <end position="34"/>
    </location>
</feature>
<dbReference type="GO" id="GO:0005886">
    <property type="term" value="C:plasma membrane"/>
    <property type="evidence" value="ECO:0007669"/>
    <property type="project" value="TreeGrafter"/>
</dbReference>
<accession>A0A4D6MCI6</accession>
<dbReference type="OrthoDB" id="695142at2759"/>
<protein>
    <recommendedName>
        <fullName evidence="7">Late embryogenesis abundant protein</fullName>
    </recommendedName>
</protein>
<dbReference type="InterPro" id="IPR044839">
    <property type="entry name" value="NDR1-like"/>
</dbReference>
<comment type="subcellular location">
    <subcellularLocation>
        <location evidence="1">Membrane</location>
    </subcellularLocation>
</comment>
<evidence type="ECO:0000256" key="1">
    <source>
        <dbReference type="ARBA" id="ARBA00004370"/>
    </source>
</evidence>
<evidence type="ECO:0008006" key="7">
    <source>
        <dbReference type="Google" id="ProtNLM"/>
    </source>
</evidence>
<evidence type="ECO:0000313" key="5">
    <source>
        <dbReference type="EMBL" id="QCD98111.1"/>
    </source>
</evidence>
<keyword evidence="4" id="KW-1133">Transmembrane helix</keyword>
<dbReference type="Gramene" id="Vigun01g179400.1.v1.2">
    <property type="protein sequence ID" value="Vigun01g179400.1.v1.2.CDS.1"/>
    <property type="gene ID" value="Vigun01g179400.v1.2"/>
</dbReference>
<dbReference type="AlphaFoldDB" id="A0A4D6MCI6"/>
<evidence type="ECO:0000256" key="4">
    <source>
        <dbReference type="SAM" id="Phobius"/>
    </source>
</evidence>
<feature type="transmembrane region" description="Helical" evidence="4">
    <location>
        <begin position="105"/>
        <end position="127"/>
    </location>
</feature>
<feature type="compositionally biased region" description="Basic and acidic residues" evidence="3">
    <location>
        <begin position="1"/>
        <end position="10"/>
    </location>
</feature>
<dbReference type="PANTHER" id="PTHR31234">
    <property type="entry name" value="LATE EMBRYOGENESIS ABUNDANT (LEA) HYDROXYPROLINE-RICH GLYCOPROTEIN FAMILY"/>
    <property type="match status" value="1"/>
</dbReference>
<dbReference type="Proteomes" id="UP000501690">
    <property type="component" value="Linkage Group LG6"/>
</dbReference>
<evidence type="ECO:0000313" key="6">
    <source>
        <dbReference type="Proteomes" id="UP000501690"/>
    </source>
</evidence>
<sequence length="288" mass="31608">MMDSSHDGRGHHPSRAFSYESSSHGDRPASPPMEAPPNMMYYSPSMGYQPPPMALQGYPPGYDPYPNDYPPHSQSQVYHYPAGPYFSDPPTHHNAGGNKALLRGFLIFCCVIFGGLFLATLVMALMMHPKLPAYTVNSLSVANFNASTALTADWNTSFSIQNVNDKLNGFLSGFKVDLLHKNVILAMSYVPDFGLDKKEVKRIDAKMSSMGFPFPTSDMVEMAKDQTSGSVTVVMRIASMVEFKSETFTTRMSFVLAICDGLKVVFQNHTGNGALDNGGNPVVCQLYM</sequence>
<keyword evidence="4" id="KW-0812">Transmembrane</keyword>
<evidence type="ECO:0000256" key="2">
    <source>
        <dbReference type="ARBA" id="ARBA00023136"/>
    </source>
</evidence>
<keyword evidence="2 4" id="KW-0472">Membrane</keyword>
<organism evidence="5 6">
    <name type="scientific">Vigna unguiculata</name>
    <name type="common">Cowpea</name>
    <dbReference type="NCBI Taxonomy" id="3917"/>
    <lineage>
        <taxon>Eukaryota</taxon>
        <taxon>Viridiplantae</taxon>
        <taxon>Streptophyta</taxon>
        <taxon>Embryophyta</taxon>
        <taxon>Tracheophyta</taxon>
        <taxon>Spermatophyta</taxon>
        <taxon>Magnoliopsida</taxon>
        <taxon>eudicotyledons</taxon>
        <taxon>Gunneridae</taxon>
        <taxon>Pentapetalae</taxon>
        <taxon>rosids</taxon>
        <taxon>fabids</taxon>
        <taxon>Fabales</taxon>
        <taxon>Fabaceae</taxon>
        <taxon>Papilionoideae</taxon>
        <taxon>50 kb inversion clade</taxon>
        <taxon>NPAAA clade</taxon>
        <taxon>indigoferoid/millettioid clade</taxon>
        <taxon>Phaseoleae</taxon>
        <taxon>Vigna</taxon>
    </lineage>
</organism>
<gene>
    <name evidence="5" type="ORF">DEO72_LG6g2828</name>
</gene>
<name>A0A4D6MCI6_VIGUN</name>
<proteinExistence type="predicted"/>
<keyword evidence="6" id="KW-1185">Reference proteome</keyword>
<dbReference type="GO" id="GO:0098542">
    <property type="term" value="P:defense response to other organism"/>
    <property type="evidence" value="ECO:0007669"/>
    <property type="project" value="InterPro"/>
</dbReference>
<evidence type="ECO:0000256" key="3">
    <source>
        <dbReference type="SAM" id="MobiDB-lite"/>
    </source>
</evidence>
<dbReference type="PANTHER" id="PTHR31234:SF55">
    <property type="entry name" value="LATE EMBRYOGENESIS ABUNDANT (LEA) HYDROXYPROLINE-RICH GLYCOPROTEIN FAMILY"/>
    <property type="match status" value="1"/>
</dbReference>